<dbReference type="Proteomes" id="UP001482231">
    <property type="component" value="Unassembled WGS sequence"/>
</dbReference>
<dbReference type="CDD" id="cd00342">
    <property type="entry name" value="gram_neg_porins"/>
    <property type="match status" value="1"/>
</dbReference>
<dbReference type="Pfam" id="PF13609">
    <property type="entry name" value="Porin_4"/>
    <property type="match status" value="1"/>
</dbReference>
<keyword evidence="5" id="KW-0812">Transmembrane</keyword>
<evidence type="ECO:0000256" key="7">
    <source>
        <dbReference type="ARBA" id="ARBA00023065"/>
    </source>
</evidence>
<feature type="domain" description="Porin" evidence="12">
    <location>
        <begin position="7"/>
        <end position="372"/>
    </location>
</feature>
<comment type="caution">
    <text evidence="13">The sequence shown here is derived from an EMBL/GenBank/DDBJ whole genome shotgun (WGS) entry which is preliminary data.</text>
</comment>
<evidence type="ECO:0000256" key="6">
    <source>
        <dbReference type="ARBA" id="ARBA00022729"/>
    </source>
</evidence>
<accession>A0ABV0EH69</accession>
<keyword evidence="10" id="KW-0998">Cell outer membrane</keyword>
<proteinExistence type="predicted"/>
<gene>
    <name evidence="13" type="ORF">V6E02_08985</name>
</gene>
<comment type="subcellular location">
    <subcellularLocation>
        <location evidence="1">Cell outer membrane</location>
        <topology evidence="1">Multi-pass membrane protein</topology>
    </subcellularLocation>
</comment>
<evidence type="ECO:0000256" key="5">
    <source>
        <dbReference type="ARBA" id="ARBA00022692"/>
    </source>
</evidence>
<evidence type="ECO:0000313" key="13">
    <source>
        <dbReference type="EMBL" id="MEO1767345.1"/>
    </source>
</evidence>
<dbReference type="RefSeq" id="WP_347308453.1">
    <property type="nucleotide sequence ID" value="NZ_JBAJEX010000006.1"/>
</dbReference>
<keyword evidence="9" id="KW-0472">Membrane</keyword>
<dbReference type="PANTHER" id="PTHR34501">
    <property type="entry name" value="PROTEIN YDDL-RELATED"/>
    <property type="match status" value="1"/>
</dbReference>
<keyword evidence="6 11" id="KW-0732">Signal</keyword>
<dbReference type="Gene3D" id="2.40.160.10">
    <property type="entry name" value="Porin"/>
    <property type="match status" value="1"/>
</dbReference>
<dbReference type="PRINTS" id="PR00184">
    <property type="entry name" value="NEISSPPORIN"/>
</dbReference>
<keyword evidence="14" id="KW-1185">Reference proteome</keyword>
<evidence type="ECO:0000256" key="8">
    <source>
        <dbReference type="ARBA" id="ARBA00023114"/>
    </source>
</evidence>
<keyword evidence="4" id="KW-1134">Transmembrane beta strand</keyword>
<sequence>MNKKLLALAVAGAFVAPVAMADTSNVVIGGQMHFSLDSLKGWNGKTGAAADLSNNWNVSSNSSNIYFKGTEDLGNGLSAIWQIQTYFSAGGTGNSDAGVGYYDGFSSGNTYVGVSSKSWGTVMLGKMEAPFKLIGRKVDLFNNQIGDTRNLLQKGANLNNLQASPGPGVGAVGLSPGWENRPQNTIAYATPSFNGLTGTIAYVTNMEVNNNFAGAAVNGTTNDFSVDAWSASVVYDNGPIYVGLAYERHNLANMNGFGPYANLNDEKAWRLAGGYNFGDFKVTALYQRETDLCVGNVATPGNCTKNDGDRTSWGLGGAYKMGANTIKAQYYRTGDTGDVKDTSANMWALGFDHALSKRTTVYAAYAKTNNDNAVRYSAFGGGHGDNPMVGAPGPLNGKDPSGFSLGVIHNF</sequence>
<comment type="subunit">
    <text evidence="2">Homotrimer.</text>
</comment>
<dbReference type="InterPro" id="IPR050298">
    <property type="entry name" value="Gram-neg_bact_OMP"/>
</dbReference>
<keyword evidence="7" id="KW-0406">Ion transport</keyword>
<feature type="chain" id="PRO_5046592393" evidence="11">
    <location>
        <begin position="22"/>
        <end position="411"/>
    </location>
</feature>
<organism evidence="13 14">
    <name type="scientific">Thiobacter aerophilum</name>
    <dbReference type="NCBI Taxonomy" id="3121275"/>
    <lineage>
        <taxon>Bacteria</taxon>
        <taxon>Pseudomonadati</taxon>
        <taxon>Pseudomonadota</taxon>
        <taxon>Betaproteobacteria</taxon>
        <taxon>Burkholderiales</taxon>
        <taxon>Thiobacteraceae</taxon>
        <taxon>Thiobacter</taxon>
    </lineage>
</organism>
<keyword evidence="8" id="KW-0626">Porin</keyword>
<evidence type="ECO:0000256" key="9">
    <source>
        <dbReference type="ARBA" id="ARBA00023136"/>
    </source>
</evidence>
<evidence type="ECO:0000256" key="3">
    <source>
        <dbReference type="ARBA" id="ARBA00022448"/>
    </source>
</evidence>
<keyword evidence="3" id="KW-0813">Transport</keyword>
<evidence type="ECO:0000256" key="2">
    <source>
        <dbReference type="ARBA" id="ARBA00011233"/>
    </source>
</evidence>
<dbReference type="PANTHER" id="PTHR34501:SF9">
    <property type="entry name" value="MAJOR OUTER MEMBRANE PROTEIN P.IA"/>
    <property type="match status" value="1"/>
</dbReference>
<evidence type="ECO:0000256" key="11">
    <source>
        <dbReference type="SAM" id="SignalP"/>
    </source>
</evidence>
<dbReference type="InterPro" id="IPR002299">
    <property type="entry name" value="Porin_Neis"/>
</dbReference>
<dbReference type="InterPro" id="IPR023614">
    <property type="entry name" value="Porin_dom_sf"/>
</dbReference>
<evidence type="ECO:0000256" key="4">
    <source>
        <dbReference type="ARBA" id="ARBA00022452"/>
    </source>
</evidence>
<evidence type="ECO:0000313" key="14">
    <source>
        <dbReference type="Proteomes" id="UP001482231"/>
    </source>
</evidence>
<dbReference type="EMBL" id="JBAJEX010000006">
    <property type="protein sequence ID" value="MEO1767345.1"/>
    <property type="molecule type" value="Genomic_DNA"/>
</dbReference>
<reference evidence="13 14" key="1">
    <citation type="submission" date="2024-02" db="EMBL/GenBank/DDBJ databases">
        <title>New thermophilic sulfur-oxidizing bacteria from a hot springs of the Uzon caldera (Kamchatka, Russia).</title>
        <authorList>
            <person name="Dukat A.M."/>
            <person name="Elcheninov A.G."/>
            <person name="Frolov E.N."/>
        </authorList>
    </citation>
    <scope>NUCLEOTIDE SEQUENCE [LARGE SCALE GENOMIC DNA]</scope>
    <source>
        <strain evidence="13 14">AK1</strain>
    </source>
</reference>
<evidence type="ECO:0000256" key="10">
    <source>
        <dbReference type="ARBA" id="ARBA00023237"/>
    </source>
</evidence>
<dbReference type="InterPro" id="IPR033900">
    <property type="entry name" value="Gram_neg_porin_domain"/>
</dbReference>
<feature type="signal peptide" evidence="11">
    <location>
        <begin position="1"/>
        <end position="21"/>
    </location>
</feature>
<protein>
    <submittedName>
        <fullName evidence="13">Porin</fullName>
    </submittedName>
</protein>
<dbReference type="SUPFAM" id="SSF56935">
    <property type="entry name" value="Porins"/>
    <property type="match status" value="1"/>
</dbReference>
<name>A0ABV0EH69_9BURK</name>
<evidence type="ECO:0000259" key="12">
    <source>
        <dbReference type="Pfam" id="PF13609"/>
    </source>
</evidence>
<evidence type="ECO:0000256" key="1">
    <source>
        <dbReference type="ARBA" id="ARBA00004571"/>
    </source>
</evidence>